<feature type="region of interest" description="Disordered" evidence="7">
    <location>
        <begin position="246"/>
        <end position="288"/>
    </location>
</feature>
<keyword evidence="5 8" id="KW-1133">Transmembrane helix</keyword>
<sequence length="655" mass="65780">MGARCSESTAAAGAVAASVAHLACLAPATVAQRLHDGSPDWSAGVSVLLPVAELKAALSALRQAADLSSVQWLGFAEALLLAPGPHAGQAATAAQAQAEVAGVWHRMVAAVQWEEEGAAAAHEDIEEEAQAAELGPEASEPEVSGQAARADKTEVAPLAEAAYEVAVASAAAAPSTVALAYAWVMVMAVAATTLRLRRRGIGQSLPKALAGVTWLACPLAGHAVDAAARLARNRLLARTRMDTGGGAASSSVATGSQPGPSSAAAATATPGAAKASGKAADPSTRPASPAAAAAATAAAASMVVAEQARRLERLAVLSTGLVASLAGLLTYTCSRPCLDVGQHEPGFPFSLLATRGVLAPLVSQLRPAAALAVAAQMLVVDVIHLAVLYGDGGGGGDGAGAGGRQATGGGVGGGGGARVGVGTGNIHWRNTAEQLKLVGPKSLGVSLLTAGFVGMVFTIQFVREFAKLGLTRSVGGVLALALSRELTPVVTAIILAGRVGSAFAAELGTMQVSEQMDSLRVLFTDPVDYLVTPRVLAAMIAGPILNVLCFCMGMGAAVLLADLVYDVPANVIVDSARRALTSYDVVTSMIKSWVFGTVVATISCAWGFTTSGGAKGVGESTTSAVVISLVTIFIADFLLSFAFFQGQGTALKQLK</sequence>
<feature type="transmembrane region" description="Helical" evidence="8">
    <location>
        <begin position="544"/>
        <end position="565"/>
    </location>
</feature>
<dbReference type="GO" id="GO:0005548">
    <property type="term" value="F:phospholipid transporter activity"/>
    <property type="evidence" value="ECO:0007669"/>
    <property type="project" value="TreeGrafter"/>
</dbReference>
<organism evidence="9 10">
    <name type="scientific">Gonium pectorale</name>
    <name type="common">Green alga</name>
    <dbReference type="NCBI Taxonomy" id="33097"/>
    <lineage>
        <taxon>Eukaryota</taxon>
        <taxon>Viridiplantae</taxon>
        <taxon>Chlorophyta</taxon>
        <taxon>core chlorophytes</taxon>
        <taxon>Chlorophyceae</taxon>
        <taxon>CS clade</taxon>
        <taxon>Chlamydomonadales</taxon>
        <taxon>Volvocaceae</taxon>
        <taxon>Gonium</taxon>
    </lineage>
</organism>
<proteinExistence type="inferred from homology"/>
<feature type="transmembrane region" description="Helical" evidence="8">
    <location>
        <begin position="443"/>
        <end position="462"/>
    </location>
</feature>
<comment type="subcellular location">
    <subcellularLocation>
        <location evidence="1">Membrane</location>
        <topology evidence="1">Multi-pass membrane protein</topology>
    </subcellularLocation>
</comment>
<dbReference type="EMBL" id="LSYV01000051">
    <property type="protein sequence ID" value="KXZ45773.1"/>
    <property type="molecule type" value="Genomic_DNA"/>
</dbReference>
<evidence type="ECO:0000256" key="8">
    <source>
        <dbReference type="SAM" id="Phobius"/>
    </source>
</evidence>
<evidence type="ECO:0000313" key="9">
    <source>
        <dbReference type="EMBL" id="KXZ45773.1"/>
    </source>
</evidence>
<dbReference type="PANTHER" id="PTHR30188:SF4">
    <property type="entry name" value="PROTEIN TRIGALACTOSYLDIACYLGLYCEROL 1, CHLOROPLASTIC"/>
    <property type="match status" value="1"/>
</dbReference>
<evidence type="ECO:0000256" key="1">
    <source>
        <dbReference type="ARBA" id="ARBA00004141"/>
    </source>
</evidence>
<feature type="region of interest" description="Disordered" evidence="7">
    <location>
        <begin position="132"/>
        <end position="151"/>
    </location>
</feature>
<feature type="transmembrane region" description="Helical" evidence="8">
    <location>
        <begin position="585"/>
        <end position="609"/>
    </location>
</feature>
<dbReference type="InterPro" id="IPR003453">
    <property type="entry name" value="ABC_MlaE_roteobac"/>
</dbReference>
<evidence type="ECO:0000256" key="6">
    <source>
        <dbReference type="ARBA" id="ARBA00023136"/>
    </source>
</evidence>
<name>A0A150G7M7_GONPE</name>
<evidence type="ECO:0000256" key="3">
    <source>
        <dbReference type="ARBA" id="ARBA00022448"/>
    </source>
</evidence>
<dbReference type="InterPro" id="IPR030802">
    <property type="entry name" value="Permease_MalE"/>
</dbReference>
<keyword evidence="6 8" id="KW-0472">Membrane</keyword>
<evidence type="ECO:0000256" key="2">
    <source>
        <dbReference type="ARBA" id="ARBA00007556"/>
    </source>
</evidence>
<reference evidence="10" key="1">
    <citation type="journal article" date="2016" name="Nat. Commun.">
        <title>The Gonium pectorale genome demonstrates co-option of cell cycle regulation during the evolution of multicellularity.</title>
        <authorList>
            <person name="Hanschen E.R."/>
            <person name="Marriage T.N."/>
            <person name="Ferris P.J."/>
            <person name="Hamaji T."/>
            <person name="Toyoda A."/>
            <person name="Fujiyama A."/>
            <person name="Neme R."/>
            <person name="Noguchi H."/>
            <person name="Minakuchi Y."/>
            <person name="Suzuki M."/>
            <person name="Kawai-Toyooka H."/>
            <person name="Smith D.R."/>
            <person name="Sparks H."/>
            <person name="Anderson J."/>
            <person name="Bakaric R."/>
            <person name="Luria V."/>
            <person name="Karger A."/>
            <person name="Kirschner M.W."/>
            <person name="Durand P.M."/>
            <person name="Michod R.E."/>
            <person name="Nozaki H."/>
            <person name="Olson B.J."/>
        </authorList>
    </citation>
    <scope>NUCLEOTIDE SEQUENCE [LARGE SCALE GENOMIC DNA]</scope>
    <source>
        <strain evidence="10">NIES-2863</strain>
    </source>
</reference>
<keyword evidence="10" id="KW-1185">Reference proteome</keyword>
<dbReference type="Pfam" id="PF02405">
    <property type="entry name" value="MlaE"/>
    <property type="match status" value="1"/>
</dbReference>
<comment type="caution">
    <text evidence="9">The sequence shown here is derived from an EMBL/GenBank/DDBJ whole genome shotgun (WGS) entry which is preliminary data.</text>
</comment>
<protein>
    <submittedName>
        <fullName evidence="9">Uncharacterized protein</fullName>
    </submittedName>
</protein>
<evidence type="ECO:0000256" key="7">
    <source>
        <dbReference type="SAM" id="MobiDB-lite"/>
    </source>
</evidence>
<dbReference type="PANTHER" id="PTHR30188">
    <property type="entry name" value="ABC TRANSPORTER PERMEASE PROTEIN-RELATED"/>
    <property type="match status" value="1"/>
</dbReference>
<dbReference type="Proteomes" id="UP000075714">
    <property type="component" value="Unassembled WGS sequence"/>
</dbReference>
<evidence type="ECO:0000256" key="5">
    <source>
        <dbReference type="ARBA" id="ARBA00022989"/>
    </source>
</evidence>
<dbReference type="AlphaFoldDB" id="A0A150G7M7"/>
<evidence type="ECO:0000313" key="10">
    <source>
        <dbReference type="Proteomes" id="UP000075714"/>
    </source>
</evidence>
<evidence type="ECO:0000256" key="4">
    <source>
        <dbReference type="ARBA" id="ARBA00022692"/>
    </source>
</evidence>
<gene>
    <name evidence="9" type="ORF">GPECTOR_50g566</name>
</gene>
<dbReference type="OrthoDB" id="6500128at2759"/>
<keyword evidence="4 8" id="KW-0812">Transmembrane</keyword>
<comment type="similarity">
    <text evidence="2">Belongs to the MlaE permease family.</text>
</comment>
<feature type="compositionally biased region" description="Low complexity" evidence="7">
    <location>
        <begin position="248"/>
        <end position="288"/>
    </location>
</feature>
<feature type="transmembrane region" description="Helical" evidence="8">
    <location>
        <begin position="621"/>
        <end position="644"/>
    </location>
</feature>
<dbReference type="NCBIfam" id="TIGR00056">
    <property type="entry name" value="MlaE family lipid ABC transporter permease subunit"/>
    <property type="match status" value="1"/>
</dbReference>
<accession>A0A150G7M7</accession>
<dbReference type="GO" id="GO:0043190">
    <property type="term" value="C:ATP-binding cassette (ABC) transporter complex"/>
    <property type="evidence" value="ECO:0007669"/>
    <property type="project" value="InterPro"/>
</dbReference>
<keyword evidence="3" id="KW-0813">Transport</keyword>
<dbReference type="STRING" id="33097.A0A150G7M7"/>